<proteinExistence type="predicted"/>
<evidence type="ECO:0000313" key="2">
    <source>
        <dbReference type="EMBL" id="KAB2816365.1"/>
    </source>
</evidence>
<dbReference type="AlphaFoldDB" id="A0A6L3ZEW0"/>
<dbReference type="Proteomes" id="UP000484164">
    <property type="component" value="Unassembled WGS sequence"/>
</dbReference>
<feature type="chain" id="PRO_5026898471" evidence="1">
    <location>
        <begin position="24"/>
        <end position="379"/>
    </location>
</feature>
<reference evidence="2 3" key="1">
    <citation type="submission" date="2019-10" db="EMBL/GenBank/DDBJ databases">
        <title>Genome sequence of Phaeocystidibacter marisrubri JCM30614 (type strain).</title>
        <authorList>
            <person name="Bowman J.P."/>
        </authorList>
    </citation>
    <scope>NUCLEOTIDE SEQUENCE [LARGE SCALE GENOMIC DNA]</scope>
    <source>
        <strain evidence="2 3">JCM 30614</strain>
    </source>
</reference>
<comment type="caution">
    <text evidence="2">The sequence shown here is derived from an EMBL/GenBank/DDBJ whole genome shotgun (WGS) entry which is preliminary data.</text>
</comment>
<dbReference type="RefSeq" id="WP_151693792.1">
    <property type="nucleotide sequence ID" value="NZ_BMGX01000001.1"/>
</dbReference>
<feature type="signal peptide" evidence="1">
    <location>
        <begin position="1"/>
        <end position="23"/>
    </location>
</feature>
<gene>
    <name evidence="2" type="ORF">F8C82_11825</name>
</gene>
<evidence type="ECO:0000313" key="3">
    <source>
        <dbReference type="Proteomes" id="UP000484164"/>
    </source>
</evidence>
<dbReference type="PROSITE" id="PS51257">
    <property type="entry name" value="PROKAR_LIPOPROTEIN"/>
    <property type="match status" value="1"/>
</dbReference>
<protein>
    <submittedName>
        <fullName evidence="2">Uncharacterized protein</fullName>
    </submittedName>
</protein>
<name>A0A6L3ZEW0_9FLAO</name>
<accession>A0A6L3ZEW0</accession>
<evidence type="ECO:0000256" key="1">
    <source>
        <dbReference type="SAM" id="SignalP"/>
    </source>
</evidence>
<sequence>MKKSTLYISALLVVALASCRKDAPLPAPTSPDFYVHALVDGVEESVIAGDGGYYMYTDYQFPEDKAPIIVGDLRSSVEGTSSWKFEFTNNSTDEEIDLESVLALGDKSLASSDIVQNKSILNIKPKASFGAETSDMPSYYWRYQHGASIPLINPVFTFDSTNYSGKQPIVTIGSRFYNRYDIETSRCVDILHPEDWAAFEVEVVQPGVYIFYISPYFSSQVNQVYWDINGDAAGQGDTLFYRHPTGVVGSKFFVTAGFRHTNGARTCESRDVVILNSDLVPPNMDFQYKVESGMTIDSLQLNKVNITYTTPSGTVYSTSMHSNPGTVSIQEVTDYVNDAEGRPTVKLIVSGSFLLQDATGDELRIDNAEFVIAVATSDP</sequence>
<dbReference type="OrthoDB" id="9830673at2"/>
<keyword evidence="3" id="KW-1185">Reference proteome</keyword>
<dbReference type="EMBL" id="WBVQ01000002">
    <property type="protein sequence ID" value="KAB2816365.1"/>
    <property type="molecule type" value="Genomic_DNA"/>
</dbReference>
<organism evidence="2 3">
    <name type="scientific">Phaeocystidibacter marisrubri</name>
    <dbReference type="NCBI Taxonomy" id="1577780"/>
    <lineage>
        <taxon>Bacteria</taxon>
        <taxon>Pseudomonadati</taxon>
        <taxon>Bacteroidota</taxon>
        <taxon>Flavobacteriia</taxon>
        <taxon>Flavobacteriales</taxon>
        <taxon>Phaeocystidibacteraceae</taxon>
        <taxon>Phaeocystidibacter</taxon>
    </lineage>
</organism>
<keyword evidence="1" id="KW-0732">Signal</keyword>